<gene>
    <name evidence="2" type="ORF">LTR24_000173</name>
</gene>
<organism evidence="2 3">
    <name type="scientific">Lithohypha guttulata</name>
    <dbReference type="NCBI Taxonomy" id="1690604"/>
    <lineage>
        <taxon>Eukaryota</taxon>
        <taxon>Fungi</taxon>
        <taxon>Dikarya</taxon>
        <taxon>Ascomycota</taxon>
        <taxon>Pezizomycotina</taxon>
        <taxon>Eurotiomycetes</taxon>
        <taxon>Chaetothyriomycetidae</taxon>
        <taxon>Chaetothyriales</taxon>
        <taxon>Trichomeriaceae</taxon>
        <taxon>Lithohypha</taxon>
    </lineage>
</organism>
<dbReference type="EMBL" id="JAVRRG010000002">
    <property type="protein sequence ID" value="KAK5102263.1"/>
    <property type="molecule type" value="Genomic_DNA"/>
</dbReference>
<evidence type="ECO:0000313" key="3">
    <source>
        <dbReference type="Proteomes" id="UP001345013"/>
    </source>
</evidence>
<feature type="domain" description="F-box" evidence="1">
    <location>
        <begin position="58"/>
        <end position="115"/>
    </location>
</feature>
<protein>
    <recommendedName>
        <fullName evidence="1">F-box domain-containing protein</fullName>
    </recommendedName>
</protein>
<proteinExistence type="predicted"/>
<dbReference type="InterPro" id="IPR032675">
    <property type="entry name" value="LRR_dom_sf"/>
</dbReference>
<keyword evidence="3" id="KW-1185">Reference proteome</keyword>
<dbReference type="Proteomes" id="UP001345013">
    <property type="component" value="Unassembled WGS sequence"/>
</dbReference>
<evidence type="ECO:0000259" key="1">
    <source>
        <dbReference type="PROSITE" id="PS50181"/>
    </source>
</evidence>
<dbReference type="InterPro" id="IPR001810">
    <property type="entry name" value="F-box_dom"/>
</dbReference>
<name>A0ABR0KNY7_9EURO</name>
<dbReference type="PROSITE" id="PS50181">
    <property type="entry name" value="FBOX"/>
    <property type="match status" value="1"/>
</dbReference>
<sequence length="427" mass="47624">MSTANGHGSEHRIVVVISDMAQALGDAAIWHADKPTKYYERISTTKQEHLGDSLPAMDATLMSLPIELVATILSQLPLHALLSFSATDRTNRALAQTALQELNVAVLPRELYGRLALMDHDADSASLDFSVIKTAMQEKSLKASSSSEILRRQVSLQNKTATDVLRNECTHSVRTLSLHMYDFGSVELASVMASNLSKLRKLTLRFCHPYIHDKCISYNYWRQAPDGSPCWNALVGLGGQNQQNLRLRNLHSLRIERAGLTSTQLRKFVESNPRLKKLHLDNVAGVDQEFVQWLGAYCESDKCRLEQITLQNCMQLKMQRLEDFAWLAGIAESSVRYLSLAKCRNVRHEMLVNLIDDEDEGLELNTLETIIPPKGPARHYGVAEEVGQGPLPEMMAAGVGEVAKQFGDMEKIVVDPEFEFPAAIDVV</sequence>
<dbReference type="SUPFAM" id="SSF52047">
    <property type="entry name" value="RNI-like"/>
    <property type="match status" value="1"/>
</dbReference>
<reference evidence="2 3" key="1">
    <citation type="submission" date="2023-08" db="EMBL/GenBank/DDBJ databases">
        <title>Black Yeasts Isolated from many extreme environments.</title>
        <authorList>
            <person name="Coleine C."/>
            <person name="Stajich J.E."/>
            <person name="Selbmann L."/>
        </authorList>
    </citation>
    <scope>NUCLEOTIDE SEQUENCE [LARGE SCALE GENOMIC DNA]</scope>
    <source>
        <strain evidence="2 3">CCFEE 5885</strain>
    </source>
</reference>
<comment type="caution">
    <text evidence="2">The sequence shown here is derived from an EMBL/GenBank/DDBJ whole genome shotgun (WGS) entry which is preliminary data.</text>
</comment>
<dbReference type="Gene3D" id="3.80.10.10">
    <property type="entry name" value="Ribonuclease Inhibitor"/>
    <property type="match status" value="1"/>
</dbReference>
<accession>A0ABR0KNY7</accession>
<evidence type="ECO:0000313" key="2">
    <source>
        <dbReference type="EMBL" id="KAK5102263.1"/>
    </source>
</evidence>